<keyword evidence="1" id="KW-0677">Repeat</keyword>
<protein>
    <submittedName>
        <fullName evidence="5">Uncharacterized protein</fullName>
    </submittedName>
</protein>
<dbReference type="OrthoDB" id="5086500at2759"/>
<dbReference type="EMBL" id="DS231702">
    <property type="protein sequence ID" value="KNB04656.1"/>
    <property type="molecule type" value="Genomic_DNA"/>
</dbReference>
<dbReference type="VEuPathDB" id="FungiDB:FOXG_15601"/>
<feature type="coiled-coil region" evidence="2">
    <location>
        <begin position="39"/>
        <end position="92"/>
    </location>
</feature>
<dbReference type="RefSeq" id="XP_018242493.1">
    <property type="nucleotide sequence ID" value="XM_018385236.1"/>
</dbReference>
<dbReference type="InterPro" id="IPR027417">
    <property type="entry name" value="P-loop_NTPase"/>
</dbReference>
<feature type="domain" description="DUF7791" evidence="4">
    <location>
        <begin position="573"/>
        <end position="711"/>
    </location>
</feature>
<evidence type="ECO:0000259" key="3">
    <source>
        <dbReference type="Pfam" id="PF24883"/>
    </source>
</evidence>
<dbReference type="GeneID" id="28948424"/>
<dbReference type="VEuPathDB" id="FungiDB:FOXG_06555"/>
<dbReference type="KEGG" id="fox:FOXG_06707"/>
<reference evidence="5" key="2">
    <citation type="journal article" date="2010" name="Nature">
        <title>Comparative genomics reveals mobile pathogenicity chromosomes in Fusarium.</title>
        <authorList>
            <person name="Ma L.J."/>
            <person name="van der Does H.C."/>
            <person name="Borkovich K.A."/>
            <person name="Coleman J.J."/>
            <person name="Daboussi M.J."/>
            <person name="Di Pietro A."/>
            <person name="Dufresne M."/>
            <person name="Freitag M."/>
            <person name="Grabherr M."/>
            <person name="Henrissat B."/>
            <person name="Houterman P.M."/>
            <person name="Kang S."/>
            <person name="Shim W.B."/>
            <person name="Woloshuk C."/>
            <person name="Xie X."/>
            <person name="Xu J.R."/>
            <person name="Antoniw J."/>
            <person name="Baker S.E."/>
            <person name="Bluhm B.H."/>
            <person name="Breakspear A."/>
            <person name="Brown D.W."/>
            <person name="Butchko R.A."/>
            <person name="Chapman S."/>
            <person name="Coulson R."/>
            <person name="Coutinho P.M."/>
            <person name="Danchin E.G."/>
            <person name="Diener A."/>
            <person name="Gale L.R."/>
            <person name="Gardiner D.M."/>
            <person name="Goff S."/>
            <person name="Hammond-Kosack K.E."/>
            <person name="Hilburn K."/>
            <person name="Hua-Van A."/>
            <person name="Jonkers W."/>
            <person name="Kazan K."/>
            <person name="Kodira C.D."/>
            <person name="Koehrsen M."/>
            <person name="Kumar L."/>
            <person name="Lee Y.H."/>
            <person name="Li L."/>
            <person name="Manners J.M."/>
            <person name="Miranda-Saavedra D."/>
            <person name="Mukherjee M."/>
            <person name="Park G."/>
            <person name="Park J."/>
            <person name="Park S.Y."/>
            <person name="Proctor R.H."/>
            <person name="Regev A."/>
            <person name="Ruiz-Roldan M.C."/>
            <person name="Sain D."/>
            <person name="Sakthikumar S."/>
            <person name="Sykes S."/>
            <person name="Schwartz D.C."/>
            <person name="Turgeon B.G."/>
            <person name="Wapinski I."/>
            <person name="Yoder O."/>
            <person name="Young S."/>
            <person name="Zeng Q."/>
            <person name="Zhou S."/>
            <person name="Galagan J."/>
            <person name="Cuomo C.A."/>
            <person name="Kistler H.C."/>
            <person name="Rep M."/>
        </authorList>
    </citation>
    <scope>NUCLEOTIDE SEQUENCE [LARGE SCALE GENOMIC DNA]</scope>
    <source>
        <strain evidence="5">4287</strain>
    </source>
</reference>
<dbReference type="GeneID" id="28956627"/>
<keyword evidence="2" id="KW-0175">Coiled coil</keyword>
<dbReference type="VEuPathDB" id="FungiDB:FOXG_06707"/>
<dbReference type="RefSeq" id="XP_018242701.1">
    <property type="nucleotide sequence ID" value="XM_018385372.1"/>
</dbReference>
<dbReference type="Proteomes" id="UP000009097">
    <property type="component" value="Unassembled WGS sequence"/>
</dbReference>
<dbReference type="InterPro" id="IPR056693">
    <property type="entry name" value="DUF7791"/>
</dbReference>
<dbReference type="Pfam" id="PF25053">
    <property type="entry name" value="DUF7791"/>
    <property type="match status" value="1"/>
</dbReference>
<dbReference type="Pfam" id="PF24883">
    <property type="entry name" value="NPHP3_N"/>
    <property type="match status" value="1"/>
</dbReference>
<evidence type="ECO:0000313" key="5">
    <source>
        <dbReference type="EMBL" id="KNB04448.1"/>
    </source>
</evidence>
<evidence type="ECO:0000313" key="8">
    <source>
        <dbReference type="Proteomes" id="UP000009097"/>
    </source>
</evidence>
<dbReference type="EMBL" id="DS231723">
    <property type="protein sequence ID" value="KNB17880.1"/>
    <property type="molecule type" value="Genomic_DNA"/>
</dbReference>
<dbReference type="PANTHER" id="PTHR10039:SF5">
    <property type="entry name" value="NACHT DOMAIN-CONTAINING PROTEIN"/>
    <property type="match status" value="1"/>
</dbReference>
<reference evidence="5" key="1">
    <citation type="submission" date="2007-04" db="EMBL/GenBank/DDBJ databases">
        <authorList>
            <consortium name="The Broad Institute Genome Sequencing Platform"/>
            <person name="Birren B."/>
            <person name="Lander E."/>
            <person name="Galagan J."/>
            <person name="Nusbaum C."/>
            <person name="Devon K."/>
            <person name="Ma L.-J."/>
            <person name="Jaffe D."/>
            <person name="Butler J."/>
            <person name="Alvarez P."/>
            <person name="Gnerre S."/>
            <person name="Grabherr M."/>
            <person name="Kleber M."/>
            <person name="Mauceli E."/>
            <person name="Brockman W."/>
            <person name="MacCallum I.A."/>
            <person name="Young S."/>
            <person name="LaButti K."/>
            <person name="DeCaprio D."/>
            <person name="Crawford M."/>
            <person name="Koehrsen M."/>
            <person name="Engels R."/>
            <person name="Montgomery P."/>
            <person name="Pearson M."/>
            <person name="Howarth C."/>
            <person name="Larson L."/>
            <person name="White J."/>
            <person name="O'Leary S."/>
            <person name="Kodira C."/>
            <person name="Zeng Q."/>
            <person name="Yandava C."/>
            <person name="Alvarado L."/>
            <person name="Kistler C."/>
            <person name="Shim W.-B."/>
            <person name="Kang S."/>
            <person name="Woloshuk C."/>
        </authorList>
    </citation>
    <scope>NUCLEOTIDE SEQUENCE</scope>
    <source>
        <strain evidence="5">4287</strain>
    </source>
</reference>
<dbReference type="AlphaFoldDB" id="A0A0J9UZW3"/>
<dbReference type="KEGG" id="fox:FOXG_15601"/>
<sequence>MSTGFEALGAASAVLQVISFARDLIVTCKGIYDGKLTSEENLERHAQQMSDAVDRVQIRCEVMAKLHPQVNNNELQAIAKACKESAQELKKEARFVTGLCDKRNLLHAIHATLRGARHRKKIELLELSLSRYTQEMETEIMSHLCSRSYAITLQQEEGFHHLAADTQRLVRQLARGHTRLEDLIKEGSTQMRDTLAHEAAKIEQSVNLHTTTQALAFSTAAESRKACDIFLRSLKTSNMNQRYNDVLDSREATFKRIFSSYEPMETTDNESEMSGSSDTARYPTWMSDRDEVHGSWASFTEWLQSDGKLFYIQGKPGSGKSTLIKFILDHERTKELLQRWSSDVMIVHHFIWKIGSHEQNSIKGLLCSLLYQKLRNKRDLIQHTLCRFTHLSSHTEYSDWSIKDLDAVLQYVSNKNVRHLCIFIDGLDEIRNEDGYRKLIQSIEGILNLPNVKLCIATRPEVQIMRWLEVMNPPGILLEDLTRPDMRIFVREKLKPLLSGQCISFSTYEKLTERLVDKAQGVFLWLQIATRSLIEGIENDDSDDLLFARLDQLPADLERLYIDMWRRLNENNSVYRETAARYFRYALQQTTVFTMYYWNNYRCDGSLTDLPTLFQVACAENIETQQTILRSSDRMGLARIRQLCDETKRSILTRCAGLLQIEPQSVQPFTTDDFTSEDVRNTVDPALSRISFIHRTAHDFLRDTEAGRSILGWGSLSETVMHTRLFNGLLCLLVTCNTHWGIITKADSIFDKIIKLSELEGSRGLEVAINMLDIMKPLYDKQLIRSNEYPWDPQVPFLSNLIGYSQFDEFVISSLTREASTRLATDILRNGWIPDQPIGDRVPSTRLVNALLSLGADPHDYGVNHSIHCYETPFARKGTALTNLLLAFLSCRAYCPVQSGSDDDSTKNGWESHNERLCEIIKVGTSMAKVCQDLNATVLLVGGFQQDEMGIPSSVSNLEKPIMGFGNICVLYEVNLQFLLLYLLSGPTSGLAQTILRGPDAQELYSRLQNPSAKIRFILTMETASGLLRERVRTLKCHRIPSRSPDFAPRIAQYYREAGITGIPKKDRVLSNSETDLEIVTKLIKHPDAEEIEYETAVLALIDEQLGFCTLEQAGISPPIRFFESLCDTHRRLFPVTFRRLELCASNVDDSEGSAYESTS</sequence>
<accession>A0A0J9UZW3</accession>
<evidence type="ECO:0000313" key="6">
    <source>
        <dbReference type="EMBL" id="KNB04656.1"/>
    </source>
</evidence>
<proteinExistence type="predicted"/>
<evidence type="ECO:0000313" key="7">
    <source>
        <dbReference type="EMBL" id="KNB17880.1"/>
    </source>
</evidence>
<name>A0A0J9UZW3_FUSO4</name>
<dbReference type="Gene3D" id="3.40.50.300">
    <property type="entry name" value="P-loop containing nucleotide triphosphate hydrolases"/>
    <property type="match status" value="1"/>
</dbReference>
<gene>
    <name evidence="5" type="ORF">FOXG_06555</name>
    <name evidence="6" type="ORF">FOXG_06707</name>
    <name evidence="7" type="ORF">FOXG_15601</name>
</gene>
<feature type="domain" description="Nephrocystin 3-like N-terminal" evidence="3">
    <location>
        <begin position="298"/>
        <end position="459"/>
    </location>
</feature>
<dbReference type="GeneID" id="28948535"/>
<organism evidence="5 8">
    <name type="scientific">Fusarium oxysporum f. sp. lycopersici (strain 4287 / CBS 123668 / FGSC 9935 / NRRL 34936)</name>
    <name type="common">Fusarium vascular wilt of tomato</name>
    <dbReference type="NCBI Taxonomy" id="426428"/>
    <lineage>
        <taxon>Eukaryota</taxon>
        <taxon>Fungi</taxon>
        <taxon>Dikarya</taxon>
        <taxon>Ascomycota</taxon>
        <taxon>Pezizomycotina</taxon>
        <taxon>Sordariomycetes</taxon>
        <taxon>Hypocreomycetidae</taxon>
        <taxon>Hypocreales</taxon>
        <taxon>Nectriaceae</taxon>
        <taxon>Fusarium</taxon>
        <taxon>Fusarium oxysporum species complex</taxon>
    </lineage>
</organism>
<dbReference type="PANTHER" id="PTHR10039">
    <property type="entry name" value="AMELOGENIN"/>
    <property type="match status" value="1"/>
</dbReference>
<dbReference type="EMBL" id="DS231702">
    <property type="protein sequence ID" value="KNB04448.1"/>
    <property type="molecule type" value="Genomic_DNA"/>
</dbReference>
<dbReference type="KEGG" id="fox:FOXG_06555"/>
<evidence type="ECO:0000256" key="2">
    <source>
        <dbReference type="SAM" id="Coils"/>
    </source>
</evidence>
<dbReference type="InterPro" id="IPR056884">
    <property type="entry name" value="NPHP3-like_N"/>
</dbReference>
<dbReference type="SUPFAM" id="SSF52540">
    <property type="entry name" value="P-loop containing nucleoside triphosphate hydrolases"/>
    <property type="match status" value="1"/>
</dbReference>
<dbReference type="RefSeq" id="XP_018255925.1">
    <property type="nucleotide sequence ID" value="XM_018395686.1"/>
</dbReference>
<evidence type="ECO:0000259" key="4">
    <source>
        <dbReference type="Pfam" id="PF25053"/>
    </source>
</evidence>
<evidence type="ECO:0000256" key="1">
    <source>
        <dbReference type="ARBA" id="ARBA00022737"/>
    </source>
</evidence>